<dbReference type="EMBL" id="JACHGR010000003">
    <property type="protein sequence ID" value="MBB6055265.1"/>
    <property type="molecule type" value="Genomic_DNA"/>
</dbReference>
<name>A0A841GIW7_9GAMM</name>
<dbReference type="AlphaFoldDB" id="A0A841GIW7"/>
<evidence type="ECO:0000256" key="1">
    <source>
        <dbReference type="SAM" id="Coils"/>
    </source>
</evidence>
<dbReference type="RefSeq" id="WP_188026034.1">
    <property type="nucleotide sequence ID" value="NZ_JACHGR010000003.1"/>
</dbReference>
<gene>
    <name evidence="2" type="ORF">HNR75_001147</name>
</gene>
<feature type="coiled-coil region" evidence="1">
    <location>
        <begin position="289"/>
        <end position="331"/>
    </location>
</feature>
<accession>A0A841GIW7</accession>
<comment type="caution">
    <text evidence="2">The sequence shown here is derived from an EMBL/GenBank/DDBJ whole genome shotgun (WGS) entry which is preliminary data.</text>
</comment>
<evidence type="ECO:0000313" key="2">
    <source>
        <dbReference type="EMBL" id="MBB6055265.1"/>
    </source>
</evidence>
<proteinExistence type="predicted"/>
<protein>
    <submittedName>
        <fullName evidence="2">Uncharacterized protein</fullName>
    </submittedName>
</protein>
<keyword evidence="1" id="KW-0175">Coiled coil</keyword>
<reference evidence="2 3" key="1">
    <citation type="submission" date="2020-08" db="EMBL/GenBank/DDBJ databases">
        <title>Genomic Encyclopedia of Type Strains, Phase IV (KMG-IV): sequencing the most valuable type-strain genomes for metagenomic binning, comparative biology and taxonomic classification.</title>
        <authorList>
            <person name="Goeker M."/>
        </authorList>
    </citation>
    <scope>NUCLEOTIDE SEQUENCE [LARGE SCALE GENOMIC DNA]</scope>
    <source>
        <strain evidence="2 3">DSM 22975</strain>
    </source>
</reference>
<dbReference type="Proteomes" id="UP000585721">
    <property type="component" value="Unassembled WGS sequence"/>
</dbReference>
<organism evidence="2 3">
    <name type="scientific">Tolumonas osonensis</name>
    <dbReference type="NCBI Taxonomy" id="675874"/>
    <lineage>
        <taxon>Bacteria</taxon>
        <taxon>Pseudomonadati</taxon>
        <taxon>Pseudomonadota</taxon>
        <taxon>Gammaproteobacteria</taxon>
        <taxon>Aeromonadales</taxon>
        <taxon>Aeromonadaceae</taxon>
        <taxon>Tolumonas</taxon>
    </lineage>
</organism>
<sequence>MLLRINTKMLSYEIAKAKQRIIICAAGLTKELAVSICHAKQQNINLQIDVIVDISEHSRRLGYGEHDANELLMQNQINLYQLPKIRLAFCVVDQKSWVFSQLPELVETNETTEGFNCLELGSQVTEDLVLTFQSIVCPPSVATDISKFTNEQRTDLLTRNALTVPALSDQAKKVSKAELNKIKEELTTNPPQKFNVSRQVNVFNSRLEFVELELSNGHIERHVFKFPDEIKRLFTDDAEAQKRLTASYKIIGENSEISSKDIVTEVDRLRKVFLKPVGKLGRVILRSNKIKFEEELANLRTLIDQYSVKLYANLEKELAKSKDELIKAVVDRVANNPPDELKFGIEGTVVKKEDAERYLDDLLTEHMPTANSLINNITLRCDYKAVTYEMLTDASFVHQIRKQFPYVAWNMPLEEYAAAKSMED</sequence>
<evidence type="ECO:0000313" key="3">
    <source>
        <dbReference type="Proteomes" id="UP000585721"/>
    </source>
</evidence>
<keyword evidence="3" id="KW-1185">Reference proteome</keyword>